<evidence type="ECO:0000313" key="3">
    <source>
        <dbReference type="Proteomes" id="UP000324800"/>
    </source>
</evidence>
<dbReference type="AlphaFoldDB" id="A0A5J4WDT7"/>
<protein>
    <submittedName>
        <fullName evidence="2">Uncharacterized protein</fullName>
    </submittedName>
</protein>
<feature type="region of interest" description="Disordered" evidence="1">
    <location>
        <begin position="220"/>
        <end position="280"/>
    </location>
</feature>
<feature type="compositionally biased region" description="Polar residues" evidence="1">
    <location>
        <begin position="252"/>
        <end position="274"/>
    </location>
</feature>
<comment type="caution">
    <text evidence="2">The sequence shown here is derived from an EMBL/GenBank/DDBJ whole genome shotgun (WGS) entry which is preliminary data.</text>
</comment>
<feature type="compositionally biased region" description="Polar residues" evidence="1">
    <location>
        <begin position="170"/>
        <end position="181"/>
    </location>
</feature>
<name>A0A5J4WDT7_9EUKA</name>
<reference evidence="2 3" key="1">
    <citation type="submission" date="2019-03" db="EMBL/GenBank/DDBJ databases">
        <title>Single cell metagenomics reveals metabolic interactions within the superorganism composed of flagellate Streblomastix strix and complex community of Bacteroidetes bacteria on its surface.</title>
        <authorList>
            <person name="Treitli S.C."/>
            <person name="Kolisko M."/>
            <person name="Husnik F."/>
            <person name="Keeling P."/>
            <person name="Hampl V."/>
        </authorList>
    </citation>
    <scope>NUCLEOTIDE SEQUENCE [LARGE SCALE GENOMIC DNA]</scope>
    <source>
        <strain evidence="2">ST1C</strain>
    </source>
</reference>
<dbReference type="Proteomes" id="UP000324800">
    <property type="component" value="Unassembled WGS sequence"/>
</dbReference>
<accession>A0A5J4WDT7</accession>
<sequence length="353" mass="40213">MYNLYRQSGAFEQESVMWATPQLIVNIMRENHLEPDLENPALLEEPHKFYEYLVENNFKVESYKAPATDITADIEQLKELGIIGEEITDQKIAQNQLKAKEDYGNKGKADLNSLFTQTKDIKNGIVNLELIKQMQEKKEEEEKERKKKQREEEDYKRMVGKDINEFLVKNKNSSENGSASLLNGKKNRLQKGGANKKQSSKSDSISALLLSDSLQSLLNPQKLQRQSSQIQSSDQISPHQTQTEIIEKKQQIDPTTNKYSPKSTQQELSTQDVAQTPQNTPQITTNTIHESISTQMGLTQSISQTKIAMLKKASRAQTQLNKNPYHIELILTEDKKQVPKAKEVPKKETALVK</sequence>
<feature type="region of interest" description="Disordered" evidence="1">
    <location>
        <begin position="166"/>
        <end position="202"/>
    </location>
</feature>
<evidence type="ECO:0000313" key="2">
    <source>
        <dbReference type="EMBL" id="KAA6393154.1"/>
    </source>
</evidence>
<gene>
    <name evidence="2" type="ORF">EZS28_011318</name>
</gene>
<evidence type="ECO:0000256" key="1">
    <source>
        <dbReference type="SAM" id="MobiDB-lite"/>
    </source>
</evidence>
<proteinExistence type="predicted"/>
<feature type="region of interest" description="Disordered" evidence="1">
    <location>
        <begin position="135"/>
        <end position="154"/>
    </location>
</feature>
<feature type="compositionally biased region" description="Low complexity" evidence="1">
    <location>
        <begin position="220"/>
        <end position="237"/>
    </location>
</feature>
<dbReference type="EMBL" id="SNRW01002323">
    <property type="protein sequence ID" value="KAA6393154.1"/>
    <property type="molecule type" value="Genomic_DNA"/>
</dbReference>
<organism evidence="2 3">
    <name type="scientific">Streblomastix strix</name>
    <dbReference type="NCBI Taxonomy" id="222440"/>
    <lineage>
        <taxon>Eukaryota</taxon>
        <taxon>Metamonada</taxon>
        <taxon>Preaxostyla</taxon>
        <taxon>Oxymonadida</taxon>
        <taxon>Streblomastigidae</taxon>
        <taxon>Streblomastix</taxon>
    </lineage>
</organism>